<proteinExistence type="predicted"/>
<protein>
    <submittedName>
        <fullName evidence="2">Uncharacterized protein</fullName>
    </submittedName>
</protein>
<organism evidence="2 3">
    <name type="scientific">Exidia glandulosa HHB12029</name>
    <dbReference type="NCBI Taxonomy" id="1314781"/>
    <lineage>
        <taxon>Eukaryota</taxon>
        <taxon>Fungi</taxon>
        <taxon>Dikarya</taxon>
        <taxon>Basidiomycota</taxon>
        <taxon>Agaricomycotina</taxon>
        <taxon>Agaricomycetes</taxon>
        <taxon>Auriculariales</taxon>
        <taxon>Exidiaceae</taxon>
        <taxon>Exidia</taxon>
    </lineage>
</organism>
<feature type="compositionally biased region" description="Low complexity" evidence="1">
    <location>
        <begin position="141"/>
        <end position="151"/>
    </location>
</feature>
<feature type="region of interest" description="Disordered" evidence="1">
    <location>
        <begin position="141"/>
        <end position="194"/>
    </location>
</feature>
<dbReference type="AlphaFoldDB" id="A0A165CVV3"/>
<dbReference type="InParanoid" id="A0A165CVV3"/>
<gene>
    <name evidence="2" type="ORF">EXIGLDRAFT_728770</name>
</gene>
<dbReference type="EMBL" id="KV426282">
    <property type="protein sequence ID" value="KZV83245.1"/>
    <property type="molecule type" value="Genomic_DNA"/>
</dbReference>
<dbReference type="Proteomes" id="UP000077266">
    <property type="component" value="Unassembled WGS sequence"/>
</dbReference>
<evidence type="ECO:0000313" key="2">
    <source>
        <dbReference type="EMBL" id="KZV83245.1"/>
    </source>
</evidence>
<keyword evidence="3" id="KW-1185">Reference proteome</keyword>
<evidence type="ECO:0000256" key="1">
    <source>
        <dbReference type="SAM" id="MobiDB-lite"/>
    </source>
</evidence>
<name>A0A165CVV3_EXIGL</name>
<reference evidence="2 3" key="1">
    <citation type="journal article" date="2016" name="Mol. Biol. Evol.">
        <title>Comparative Genomics of Early-Diverging Mushroom-Forming Fungi Provides Insights into the Origins of Lignocellulose Decay Capabilities.</title>
        <authorList>
            <person name="Nagy L.G."/>
            <person name="Riley R."/>
            <person name="Tritt A."/>
            <person name="Adam C."/>
            <person name="Daum C."/>
            <person name="Floudas D."/>
            <person name="Sun H."/>
            <person name="Yadav J.S."/>
            <person name="Pangilinan J."/>
            <person name="Larsson K.H."/>
            <person name="Matsuura K."/>
            <person name="Barry K."/>
            <person name="Labutti K."/>
            <person name="Kuo R."/>
            <person name="Ohm R.A."/>
            <person name="Bhattacharya S.S."/>
            <person name="Shirouzu T."/>
            <person name="Yoshinaga Y."/>
            <person name="Martin F.M."/>
            <person name="Grigoriev I.V."/>
            <person name="Hibbett D.S."/>
        </authorList>
    </citation>
    <scope>NUCLEOTIDE SEQUENCE [LARGE SCALE GENOMIC DNA]</scope>
    <source>
        <strain evidence="2 3">HHB12029</strain>
    </source>
</reference>
<evidence type="ECO:0000313" key="3">
    <source>
        <dbReference type="Proteomes" id="UP000077266"/>
    </source>
</evidence>
<dbReference type="OrthoDB" id="3016333at2759"/>
<sequence>MLPDSDHDAARLAGLASSRPDLCTPRDATPRVRVLAATQKGAAHAAALAGISILEESVLRSLTKSCRAVHDVTLLAPSHAICVHHEEYLQQLAFDVLTLGQWVQTALVALRSAQRATSSGASADPSDEAPTPARAARLLSPPATVPASSPAPEGPPLSSPTSAQHPPKTPTRSSPHPPLRPKRKSRLPPHMTVRFRSLRYDPNPYRLHPSRVRDALNKALGADMISSLRHSKDNHIILHATPPYTIEQLLLRRSDIQECLRQLLQFADDVPAFFDTGGHWSKLVIHRAPIPVNPCAPTAKQYPHRVLASLIDDISRSNNIAVESFRDLRLLCPPKDESSRFTYSEEEHPWYDTILLCISDDESAHRVLESGVTIQGAHCRVTSYRAH</sequence>
<accession>A0A165CVV3</accession>